<keyword evidence="1" id="KW-0479">Metal-binding</keyword>
<evidence type="ECO:0000259" key="5">
    <source>
        <dbReference type="Pfam" id="PF01258"/>
    </source>
</evidence>
<dbReference type="PANTHER" id="PTHR33823">
    <property type="entry name" value="RNA POLYMERASE-BINDING TRANSCRIPTION FACTOR DKSA-RELATED"/>
    <property type="match status" value="1"/>
</dbReference>
<name>A0A3Q8XRA7_9HYPH</name>
<dbReference type="EMBL" id="CP032509">
    <property type="protein sequence ID" value="AZN73372.1"/>
    <property type="molecule type" value="Genomic_DNA"/>
</dbReference>
<keyword evidence="7" id="KW-1185">Reference proteome</keyword>
<dbReference type="Pfam" id="PF01258">
    <property type="entry name" value="zf-dskA_traR"/>
    <property type="match status" value="1"/>
</dbReference>
<reference evidence="6 7" key="1">
    <citation type="submission" date="2018-09" db="EMBL/GenBank/DDBJ databases">
        <title>Marinorhizobium profundi gen. nov., sp. nov., isolated from a deep-sea sediment sample from the New Britain Trench and proposal of Marinorhizobiaceae fam. nov. in the order Rhizobiales of the class Alphaproteobacteria.</title>
        <authorList>
            <person name="Cao J."/>
        </authorList>
    </citation>
    <scope>NUCLEOTIDE SEQUENCE [LARGE SCALE GENOMIC DNA]</scope>
    <source>
        <strain evidence="6 7">WS11</strain>
    </source>
</reference>
<dbReference type="RefSeq" id="WP_126012232.1">
    <property type="nucleotide sequence ID" value="NZ_CP032509.1"/>
</dbReference>
<evidence type="ECO:0000256" key="1">
    <source>
        <dbReference type="ARBA" id="ARBA00022723"/>
    </source>
</evidence>
<evidence type="ECO:0000256" key="4">
    <source>
        <dbReference type="PROSITE-ProRule" id="PRU00510"/>
    </source>
</evidence>
<evidence type="ECO:0000256" key="2">
    <source>
        <dbReference type="ARBA" id="ARBA00022771"/>
    </source>
</evidence>
<dbReference type="KEGG" id="abaw:D5400_20620"/>
<keyword evidence="3" id="KW-0862">Zinc</keyword>
<feature type="zinc finger region" description="dksA C4-type" evidence="4">
    <location>
        <begin position="88"/>
        <end position="112"/>
    </location>
</feature>
<dbReference type="PROSITE" id="PS51128">
    <property type="entry name" value="ZF_DKSA_2"/>
    <property type="match status" value="1"/>
</dbReference>
<dbReference type="OrthoDB" id="1121111at2"/>
<keyword evidence="2" id="KW-0863">Zinc-finger</keyword>
<evidence type="ECO:0000313" key="7">
    <source>
        <dbReference type="Proteomes" id="UP000268192"/>
    </source>
</evidence>
<proteinExistence type="predicted"/>
<protein>
    <submittedName>
        <fullName evidence="6">TraR/DksA family transcriptional regulator</fullName>
    </submittedName>
</protein>
<dbReference type="InterPro" id="IPR000962">
    <property type="entry name" value="Znf_DskA_TraR"/>
</dbReference>
<organism evidence="6 7">
    <name type="scientific">Georhizobium profundi</name>
    <dbReference type="NCBI Taxonomy" id="2341112"/>
    <lineage>
        <taxon>Bacteria</taxon>
        <taxon>Pseudomonadati</taxon>
        <taxon>Pseudomonadota</taxon>
        <taxon>Alphaproteobacteria</taxon>
        <taxon>Hyphomicrobiales</taxon>
        <taxon>Rhizobiaceae</taxon>
        <taxon>Georhizobium</taxon>
    </lineage>
</organism>
<dbReference type="PANTHER" id="PTHR33823:SF2">
    <property type="entry name" value="RNA POLYMERASE-BINDING TRANSCRIPTION FACTOR DKSA"/>
    <property type="match status" value="1"/>
</dbReference>
<dbReference type="Gene3D" id="1.20.120.910">
    <property type="entry name" value="DksA, coiled-coil domain"/>
    <property type="match status" value="1"/>
</dbReference>
<accession>A0A3Q8XRA7</accession>
<evidence type="ECO:0000313" key="6">
    <source>
        <dbReference type="EMBL" id="AZN73372.1"/>
    </source>
</evidence>
<sequence length="113" mass="12767">MEREPGELIAIFQPRVEAERAELLARSDATDVDRRPVELDQQSVGRLSRMDSLQIQAMAVAVEQRRKARLVALEMALRRMAKADYGYCVDCGEFIGMRRLEIDPAALKCVKCA</sequence>
<feature type="domain" description="Zinc finger DksA/TraR C4-type" evidence="5">
    <location>
        <begin position="84"/>
        <end position="113"/>
    </location>
</feature>
<gene>
    <name evidence="6" type="ORF">D5400_20620</name>
</gene>
<dbReference type="Proteomes" id="UP000268192">
    <property type="component" value="Chromosome"/>
</dbReference>
<evidence type="ECO:0000256" key="3">
    <source>
        <dbReference type="ARBA" id="ARBA00022833"/>
    </source>
</evidence>
<dbReference type="SUPFAM" id="SSF57716">
    <property type="entry name" value="Glucocorticoid receptor-like (DNA-binding domain)"/>
    <property type="match status" value="1"/>
</dbReference>
<dbReference type="AlphaFoldDB" id="A0A3Q8XRA7"/>
<dbReference type="GO" id="GO:0008270">
    <property type="term" value="F:zinc ion binding"/>
    <property type="evidence" value="ECO:0007669"/>
    <property type="project" value="UniProtKB-KW"/>
</dbReference>